<feature type="compositionally biased region" description="Acidic residues" evidence="1">
    <location>
        <begin position="30"/>
        <end position="47"/>
    </location>
</feature>
<dbReference type="EMBL" id="FNDZ01000019">
    <property type="protein sequence ID" value="SDJ40021.1"/>
    <property type="molecule type" value="Genomic_DNA"/>
</dbReference>
<evidence type="ECO:0000256" key="1">
    <source>
        <dbReference type="SAM" id="MobiDB-lite"/>
    </source>
</evidence>
<proteinExistence type="predicted"/>
<evidence type="ECO:0000313" key="3">
    <source>
        <dbReference type="Proteomes" id="UP000183255"/>
    </source>
</evidence>
<dbReference type="AlphaFoldDB" id="A0A1G8TET3"/>
<feature type="compositionally biased region" description="Basic and acidic residues" evidence="1">
    <location>
        <begin position="1"/>
        <end position="23"/>
    </location>
</feature>
<dbReference type="Proteomes" id="UP000183255">
    <property type="component" value="Unassembled WGS sequence"/>
</dbReference>
<evidence type="ECO:0000313" key="2">
    <source>
        <dbReference type="EMBL" id="SDJ40021.1"/>
    </source>
</evidence>
<protein>
    <submittedName>
        <fullName evidence="2">Uncharacterized protein</fullName>
    </submittedName>
</protein>
<name>A0A1G8TET3_9CLOT</name>
<feature type="non-terminal residue" evidence="2">
    <location>
        <position position="47"/>
    </location>
</feature>
<organism evidence="2 3">
    <name type="scientific">Proteiniclasticum ruminis</name>
    <dbReference type="NCBI Taxonomy" id="398199"/>
    <lineage>
        <taxon>Bacteria</taxon>
        <taxon>Bacillati</taxon>
        <taxon>Bacillota</taxon>
        <taxon>Clostridia</taxon>
        <taxon>Eubacteriales</taxon>
        <taxon>Clostridiaceae</taxon>
        <taxon>Proteiniclasticum</taxon>
    </lineage>
</organism>
<accession>A0A1G8TET3</accession>
<feature type="region of interest" description="Disordered" evidence="1">
    <location>
        <begin position="1"/>
        <end position="47"/>
    </location>
</feature>
<gene>
    <name evidence="2" type="ORF">SAMN05421804_1191</name>
</gene>
<sequence length="47" mass="5580">MAKIKIEKKSGTQSRRISEEEIRVGSTLQDPEEYEEEDTEEYDEEED</sequence>
<reference evidence="2 3" key="1">
    <citation type="submission" date="2016-10" db="EMBL/GenBank/DDBJ databases">
        <authorList>
            <person name="de Groot N.N."/>
        </authorList>
    </citation>
    <scope>NUCLEOTIDE SEQUENCE [LARGE SCALE GENOMIC DNA]</scope>
    <source>
        <strain evidence="2 3">CGMCC 1.5058</strain>
    </source>
</reference>